<comment type="similarity">
    <text evidence="2">Belongs to the glycosyl hydrolase 88 family.</text>
</comment>
<keyword evidence="1 3" id="KW-0378">Hydrolase</keyword>
<dbReference type="EMBL" id="JAGDEL010000014">
    <property type="protein sequence ID" value="MBO1513446.1"/>
    <property type="molecule type" value="Genomic_DNA"/>
</dbReference>
<comment type="caution">
    <text evidence="3">The sequence shown here is derived from an EMBL/GenBank/DDBJ whole genome shotgun (WGS) entry which is preliminary data.</text>
</comment>
<protein>
    <submittedName>
        <fullName evidence="3">Glycoside hydrolase family 88 protein</fullName>
    </submittedName>
</protein>
<name>A0ABS3N5V4_9BACI</name>
<proteinExistence type="inferred from homology"/>
<evidence type="ECO:0000313" key="3">
    <source>
        <dbReference type="EMBL" id="MBO1513446.1"/>
    </source>
</evidence>
<dbReference type="GO" id="GO:0016787">
    <property type="term" value="F:hydrolase activity"/>
    <property type="evidence" value="ECO:0007669"/>
    <property type="project" value="UniProtKB-KW"/>
</dbReference>
<dbReference type="PANTHER" id="PTHR36845">
    <property type="entry name" value="HYDROLASE, PUTATIVE (AFU_ORTHOLOGUE AFUA_7G05090)-RELATED"/>
    <property type="match status" value="1"/>
</dbReference>
<dbReference type="InterPro" id="IPR012341">
    <property type="entry name" value="6hp_glycosidase-like_sf"/>
</dbReference>
<gene>
    <name evidence="3" type="ORF">I7822_17480</name>
</gene>
<dbReference type="Proteomes" id="UP000663981">
    <property type="component" value="Unassembled WGS sequence"/>
</dbReference>
<sequence length="400" mass="46256">MSNIIKKERIINHERFFNNEDIANKDWVENAIEHVLKKIDQNLSRLGEDFPSASTKDLKYEKVRGDDIDWTEGFWTGMLWLAYGITNDHKYKRIADIQVKRFKERIEKQIKTNTHDLGFLYSLSCVSAYKLTGNQEAKGAALLAADLLIKRYHEKAGILQAWGDLSNPEESGRMIIDCNLNLPLLYWATEETGDKLYATLARNHVQNAKKYLVRHDASTFHTYFMDVVTGKPIVGKTHQGYSDDSCWSRGQAWGIYGFALNYLYTKDTSLLELSKILTNYFLNRLPEDHVCFWDLIFTEGDEQERDSSAASTSVCGLLEMIKHLPILDEERVLYEHAALAILKSLSENYTTTESDQEHGLLLHGVYNKPRGMGIDESNLWGDYYYFEALVRLSRSWNLYW</sequence>
<accession>A0ABS3N5V4</accession>
<evidence type="ECO:0000313" key="4">
    <source>
        <dbReference type="Proteomes" id="UP000663981"/>
    </source>
</evidence>
<dbReference type="SUPFAM" id="SSF48208">
    <property type="entry name" value="Six-hairpin glycosidases"/>
    <property type="match status" value="1"/>
</dbReference>
<dbReference type="InterPro" id="IPR052369">
    <property type="entry name" value="UG_Glycosaminoglycan_Hydrolase"/>
</dbReference>
<evidence type="ECO:0000256" key="2">
    <source>
        <dbReference type="ARBA" id="ARBA00038358"/>
    </source>
</evidence>
<dbReference type="Pfam" id="PF07470">
    <property type="entry name" value="Glyco_hydro_88"/>
    <property type="match status" value="1"/>
</dbReference>
<keyword evidence="4" id="KW-1185">Reference proteome</keyword>
<organism evidence="3 4">
    <name type="scientific">Metabacillus bambusae</name>
    <dbReference type="NCBI Taxonomy" id="2795218"/>
    <lineage>
        <taxon>Bacteria</taxon>
        <taxon>Bacillati</taxon>
        <taxon>Bacillota</taxon>
        <taxon>Bacilli</taxon>
        <taxon>Bacillales</taxon>
        <taxon>Bacillaceae</taxon>
        <taxon>Metabacillus</taxon>
    </lineage>
</organism>
<dbReference type="PANTHER" id="PTHR36845:SF1">
    <property type="entry name" value="HYDROLASE, PUTATIVE (AFU_ORTHOLOGUE AFUA_7G05090)-RELATED"/>
    <property type="match status" value="1"/>
</dbReference>
<reference evidence="3 4" key="1">
    <citation type="submission" date="2021-03" db="EMBL/GenBank/DDBJ databases">
        <title>Whole genome sequence of Metabacillus bambusae BG109.</title>
        <authorList>
            <person name="Jeong J.W."/>
        </authorList>
    </citation>
    <scope>NUCLEOTIDE SEQUENCE [LARGE SCALE GENOMIC DNA]</scope>
    <source>
        <strain evidence="3 4">BG109</strain>
    </source>
</reference>
<dbReference type="RefSeq" id="WP_207980400.1">
    <property type="nucleotide sequence ID" value="NZ_JAGDEL010000014.1"/>
</dbReference>
<dbReference type="Gene3D" id="1.50.10.10">
    <property type="match status" value="1"/>
</dbReference>
<dbReference type="InterPro" id="IPR010905">
    <property type="entry name" value="Glyco_hydro_88"/>
</dbReference>
<evidence type="ECO:0000256" key="1">
    <source>
        <dbReference type="ARBA" id="ARBA00022801"/>
    </source>
</evidence>
<dbReference type="InterPro" id="IPR008928">
    <property type="entry name" value="6-hairpin_glycosidase_sf"/>
</dbReference>